<dbReference type="Pfam" id="PF08281">
    <property type="entry name" value="Sigma70_r4_2"/>
    <property type="match status" value="1"/>
</dbReference>
<evidence type="ECO:0000256" key="2">
    <source>
        <dbReference type="ARBA" id="ARBA00023015"/>
    </source>
</evidence>
<dbReference type="InterPro" id="IPR036388">
    <property type="entry name" value="WH-like_DNA-bd_sf"/>
</dbReference>
<dbReference type="InterPro" id="IPR014284">
    <property type="entry name" value="RNA_pol_sigma-70_dom"/>
</dbReference>
<proteinExistence type="inferred from homology"/>
<keyword evidence="4" id="KW-0804">Transcription</keyword>
<sequence>MQLAEQAAAGDFEAFRNIVHRYSNAMLSAAFSILGDYHEAQDAVQEAFAKSYSRLHTLKSKERLGSWLYTITHRTSLDMMKRRRTPLPLDEALAPSSDQVHSWLEHHELQEAVWAAMQCLEEKSRSAVALYYVSDWPMKEIGQFLNLSLSAVESRIRRARETLKRQLAGDFESYFRSCCLGSPFEERVSQYVLKRMGHFYIPAVNKERTMDWFAAHFQLARTPQGNLELGTGQQLYVLECANHTPPAQPLLSFAVYDAAACWSQLNASGVVTEPITQDEWLGSCFIFYDPDGNKYSAMAPG</sequence>
<evidence type="ECO:0000313" key="7">
    <source>
        <dbReference type="EMBL" id="PZD97678.1"/>
    </source>
</evidence>
<dbReference type="GO" id="GO:0006352">
    <property type="term" value="P:DNA-templated transcription initiation"/>
    <property type="evidence" value="ECO:0007669"/>
    <property type="project" value="InterPro"/>
</dbReference>
<evidence type="ECO:0000256" key="1">
    <source>
        <dbReference type="ARBA" id="ARBA00010641"/>
    </source>
</evidence>
<evidence type="ECO:0000256" key="3">
    <source>
        <dbReference type="ARBA" id="ARBA00023082"/>
    </source>
</evidence>
<dbReference type="EMBL" id="QKRB01000010">
    <property type="protein sequence ID" value="PZD97678.1"/>
    <property type="molecule type" value="Genomic_DNA"/>
</dbReference>
<dbReference type="InterPro" id="IPR013324">
    <property type="entry name" value="RNA_pol_sigma_r3/r4-like"/>
</dbReference>
<dbReference type="Gene3D" id="1.10.1740.10">
    <property type="match status" value="1"/>
</dbReference>
<dbReference type="GO" id="GO:0016987">
    <property type="term" value="F:sigma factor activity"/>
    <property type="evidence" value="ECO:0007669"/>
    <property type="project" value="UniProtKB-KW"/>
</dbReference>
<keyword evidence="8" id="KW-1185">Reference proteome</keyword>
<dbReference type="InterPro" id="IPR007627">
    <property type="entry name" value="RNA_pol_sigma70_r2"/>
</dbReference>
<dbReference type="CDD" id="cd06171">
    <property type="entry name" value="Sigma70_r4"/>
    <property type="match status" value="1"/>
</dbReference>
<evidence type="ECO:0000256" key="4">
    <source>
        <dbReference type="ARBA" id="ARBA00023163"/>
    </source>
</evidence>
<name>A0A2W1LBT2_9BACL</name>
<dbReference type="InterPro" id="IPR039425">
    <property type="entry name" value="RNA_pol_sigma-70-like"/>
</dbReference>
<dbReference type="InterPro" id="IPR013325">
    <property type="entry name" value="RNA_pol_sigma_r2"/>
</dbReference>
<dbReference type="GO" id="GO:0003677">
    <property type="term" value="F:DNA binding"/>
    <property type="evidence" value="ECO:0007669"/>
    <property type="project" value="InterPro"/>
</dbReference>
<dbReference type="SUPFAM" id="SSF88659">
    <property type="entry name" value="Sigma3 and sigma4 domains of RNA polymerase sigma factors"/>
    <property type="match status" value="1"/>
</dbReference>
<protein>
    <submittedName>
        <fullName evidence="7">RNA polymerase subunit sigma-24</fullName>
    </submittedName>
</protein>
<dbReference type="Gene3D" id="1.10.10.10">
    <property type="entry name" value="Winged helix-like DNA-binding domain superfamily/Winged helix DNA-binding domain"/>
    <property type="match status" value="1"/>
</dbReference>
<accession>A0A2W1LBT2</accession>
<dbReference type="InterPro" id="IPR013249">
    <property type="entry name" value="RNA_pol_sigma70_r4_t2"/>
</dbReference>
<dbReference type="Pfam" id="PF04542">
    <property type="entry name" value="Sigma70_r2"/>
    <property type="match status" value="1"/>
</dbReference>
<comment type="similarity">
    <text evidence="1">Belongs to the sigma-70 factor family. ECF subfamily.</text>
</comment>
<dbReference type="AlphaFoldDB" id="A0A2W1LBT2"/>
<feature type="domain" description="RNA polymerase sigma-70 region 2" evidence="5">
    <location>
        <begin position="19"/>
        <end position="84"/>
    </location>
</feature>
<keyword evidence="3" id="KW-0731">Sigma factor</keyword>
<dbReference type="SUPFAM" id="SSF88946">
    <property type="entry name" value="Sigma2 domain of RNA polymerase sigma factors"/>
    <property type="match status" value="1"/>
</dbReference>
<feature type="domain" description="RNA polymerase sigma factor 70 region 4 type 2" evidence="6">
    <location>
        <begin position="111"/>
        <end position="163"/>
    </location>
</feature>
<organism evidence="7 8">
    <name type="scientific">Paenibacillus sambharensis</name>
    <dbReference type="NCBI Taxonomy" id="1803190"/>
    <lineage>
        <taxon>Bacteria</taxon>
        <taxon>Bacillati</taxon>
        <taxon>Bacillota</taxon>
        <taxon>Bacilli</taxon>
        <taxon>Bacillales</taxon>
        <taxon>Paenibacillaceae</taxon>
        <taxon>Paenibacillus</taxon>
    </lineage>
</organism>
<dbReference type="SUPFAM" id="SSF54593">
    <property type="entry name" value="Glyoxalase/Bleomycin resistance protein/Dihydroxybiphenyl dioxygenase"/>
    <property type="match status" value="1"/>
</dbReference>
<evidence type="ECO:0000313" key="8">
    <source>
        <dbReference type="Proteomes" id="UP000249522"/>
    </source>
</evidence>
<dbReference type="OrthoDB" id="291991at2"/>
<dbReference type="PANTHER" id="PTHR43133">
    <property type="entry name" value="RNA POLYMERASE ECF-TYPE SIGMA FACTO"/>
    <property type="match status" value="1"/>
</dbReference>
<evidence type="ECO:0000259" key="5">
    <source>
        <dbReference type="Pfam" id="PF04542"/>
    </source>
</evidence>
<dbReference type="Gene3D" id="3.10.180.10">
    <property type="entry name" value="2,3-Dihydroxybiphenyl 1,2-Dioxygenase, domain 1"/>
    <property type="match status" value="1"/>
</dbReference>
<dbReference type="InterPro" id="IPR029068">
    <property type="entry name" value="Glyas_Bleomycin-R_OHBP_Dase"/>
</dbReference>
<gene>
    <name evidence="7" type="ORF">DNH61_01270</name>
</gene>
<dbReference type="Proteomes" id="UP000249522">
    <property type="component" value="Unassembled WGS sequence"/>
</dbReference>
<comment type="caution">
    <text evidence="7">The sequence shown here is derived from an EMBL/GenBank/DDBJ whole genome shotgun (WGS) entry which is preliminary data.</text>
</comment>
<reference evidence="7 8" key="1">
    <citation type="submission" date="2018-06" db="EMBL/GenBank/DDBJ databases">
        <title>Paenibacillus imtechensis sp. nov.</title>
        <authorList>
            <person name="Pinnaka A.K."/>
            <person name="Singh H."/>
            <person name="Kaur M."/>
        </authorList>
    </citation>
    <scope>NUCLEOTIDE SEQUENCE [LARGE SCALE GENOMIC DNA]</scope>
    <source>
        <strain evidence="7 8">SMB1</strain>
    </source>
</reference>
<dbReference type="NCBIfam" id="TIGR02937">
    <property type="entry name" value="sigma70-ECF"/>
    <property type="match status" value="1"/>
</dbReference>
<keyword evidence="2" id="KW-0805">Transcription regulation</keyword>
<dbReference type="PANTHER" id="PTHR43133:SF51">
    <property type="entry name" value="RNA POLYMERASE SIGMA FACTOR"/>
    <property type="match status" value="1"/>
</dbReference>
<evidence type="ECO:0000259" key="6">
    <source>
        <dbReference type="Pfam" id="PF08281"/>
    </source>
</evidence>